<organism evidence="1 2">
    <name type="scientific">Faecalicatena orotica</name>
    <dbReference type="NCBI Taxonomy" id="1544"/>
    <lineage>
        <taxon>Bacteria</taxon>
        <taxon>Bacillati</taxon>
        <taxon>Bacillota</taxon>
        <taxon>Clostridia</taxon>
        <taxon>Lachnospirales</taxon>
        <taxon>Lachnospiraceae</taxon>
        <taxon>Faecalicatena</taxon>
    </lineage>
</organism>
<dbReference type="Proteomes" id="UP000245845">
    <property type="component" value="Unassembled WGS sequence"/>
</dbReference>
<reference evidence="1 2" key="1">
    <citation type="submission" date="2018-05" db="EMBL/GenBank/DDBJ databases">
        <title>The Hungate 1000. A catalogue of reference genomes from the rumen microbiome.</title>
        <authorList>
            <person name="Kelly W."/>
        </authorList>
    </citation>
    <scope>NUCLEOTIDE SEQUENCE [LARGE SCALE GENOMIC DNA]</scope>
    <source>
        <strain evidence="1 2">NLAE-zl-C242</strain>
    </source>
</reference>
<gene>
    <name evidence="1" type="ORF">A8806_103336</name>
</gene>
<sequence>MRQNNNGRTQEIISMEEYLVRRQEKRRAEIASEPAGKSRAADMNAALELAQMYV</sequence>
<proteinExistence type="predicted"/>
<name>A0A2Y9C9U5_9FIRM</name>
<dbReference type="AlphaFoldDB" id="A0A2Y9C9U5"/>
<comment type="caution">
    <text evidence="1">The sequence shown here is derived from an EMBL/GenBank/DDBJ whole genome shotgun (WGS) entry which is preliminary data.</text>
</comment>
<evidence type="ECO:0000313" key="1">
    <source>
        <dbReference type="EMBL" id="PWJ30927.1"/>
    </source>
</evidence>
<evidence type="ECO:0000313" key="2">
    <source>
        <dbReference type="Proteomes" id="UP000245845"/>
    </source>
</evidence>
<accession>A0A2Y9C9U5</accession>
<keyword evidence="2" id="KW-1185">Reference proteome</keyword>
<dbReference type="RefSeq" id="WP_181368620.1">
    <property type="nucleotide sequence ID" value="NZ_BAAACK010000004.1"/>
</dbReference>
<protein>
    <submittedName>
        <fullName evidence="1">Uncharacterized protein</fullName>
    </submittedName>
</protein>
<dbReference type="EMBL" id="QGDL01000003">
    <property type="protein sequence ID" value="PWJ30927.1"/>
    <property type="molecule type" value="Genomic_DNA"/>
</dbReference>